<keyword evidence="3" id="KW-1185">Reference proteome</keyword>
<dbReference type="EMBL" id="RBAM01000024">
    <property type="protein sequence ID" value="RKN61894.1"/>
    <property type="molecule type" value="Genomic_DNA"/>
</dbReference>
<name>A0A3B0ANP4_9ACTN</name>
<evidence type="ECO:0000313" key="3">
    <source>
        <dbReference type="Proteomes" id="UP000270343"/>
    </source>
</evidence>
<evidence type="ECO:0000313" key="2">
    <source>
        <dbReference type="EMBL" id="RKN61894.1"/>
    </source>
</evidence>
<dbReference type="OrthoDB" id="4251966at2"/>
<dbReference type="Proteomes" id="UP000270343">
    <property type="component" value="Unassembled WGS sequence"/>
</dbReference>
<evidence type="ECO:0000256" key="1">
    <source>
        <dbReference type="SAM" id="MobiDB-lite"/>
    </source>
</evidence>
<sequence>MTRGTDYPTQGPGAPLCASESAEPPVPGTGERPGGLNGPQTGAQRFVATSEATHYGVATAAAGDGDRILALGHTRRAIAACLAHARWCGYEAPVDGTVRQEWVVLRDPDPALGEDTDADWCFDWSTGPGAVPVTLLDVPQ</sequence>
<comment type="caution">
    <text evidence="2">The sequence shown here is derived from an EMBL/GenBank/DDBJ whole genome shotgun (WGS) entry which is preliminary data.</text>
</comment>
<dbReference type="RefSeq" id="WP_120759377.1">
    <property type="nucleotide sequence ID" value="NZ_RBAM01000024.1"/>
</dbReference>
<feature type="region of interest" description="Disordered" evidence="1">
    <location>
        <begin position="1"/>
        <end position="43"/>
    </location>
</feature>
<gene>
    <name evidence="2" type="ORF">D7231_31990</name>
</gene>
<accession>A0A3B0ANP4</accession>
<reference evidence="2 3" key="1">
    <citation type="journal article" date="2015" name="Antonie Van Leeuwenhoek">
        <title>Streptomyces klenkii sp. nov., isolated from deep marine sediment.</title>
        <authorList>
            <person name="Veyisoglu A."/>
            <person name="Sahin N."/>
        </authorList>
    </citation>
    <scope>NUCLEOTIDE SEQUENCE [LARGE SCALE GENOMIC DNA]</scope>
    <source>
        <strain evidence="2 3">KCTC 29202</strain>
    </source>
</reference>
<protein>
    <submittedName>
        <fullName evidence="2">Uncharacterized protein</fullName>
    </submittedName>
</protein>
<dbReference type="AlphaFoldDB" id="A0A3B0ANP4"/>
<proteinExistence type="predicted"/>
<organism evidence="2 3">
    <name type="scientific">Streptomyces klenkii</name>
    <dbReference type="NCBI Taxonomy" id="1420899"/>
    <lineage>
        <taxon>Bacteria</taxon>
        <taxon>Bacillati</taxon>
        <taxon>Actinomycetota</taxon>
        <taxon>Actinomycetes</taxon>
        <taxon>Kitasatosporales</taxon>
        <taxon>Streptomycetaceae</taxon>
        <taxon>Streptomyces</taxon>
    </lineage>
</organism>